<sequence>MPTGDYDDEFLAESFEAHRGHLRAVAHRMLGSTAEAEDAVQEAWVRLSRSDAWRIDNLGGWLTTVVGRVCLDMLRSRRSRAEEPLESWNPAPAADPDPAQDALLADSVGTALLVVLDTLTPAERLAFVLHDLFAVPFEEIAGIVGKTPAAARQLASRARRRVRGAEEPHADRARQRAVVDAFLAAAREGDLDGLLDVLDPDVVARSEAGVTAGAAAVAVGASSFAHLALVARPALVDGATGVVVIVDGRVERALTFTVVHDRIVVIDVVADPARLARTEVELV</sequence>
<keyword evidence="10" id="KW-1185">Reference proteome</keyword>
<gene>
    <name evidence="9" type="primary">rpoE</name>
    <name evidence="9" type="ORF">GCM10010251_72450</name>
</gene>
<protein>
    <submittedName>
        <fullName evidence="9">DNA-directed RNA polymerase sigma-70 factor</fullName>
    </submittedName>
</protein>
<dbReference type="Gene3D" id="3.10.450.50">
    <property type="match status" value="1"/>
</dbReference>
<evidence type="ECO:0000259" key="8">
    <source>
        <dbReference type="Pfam" id="PF08281"/>
    </source>
</evidence>
<dbReference type="SUPFAM" id="SSF54427">
    <property type="entry name" value="NTF2-like"/>
    <property type="match status" value="1"/>
</dbReference>
<dbReference type="PANTHER" id="PTHR30173:SF43">
    <property type="entry name" value="ECF RNA POLYMERASE SIGMA FACTOR SIGI-RELATED"/>
    <property type="match status" value="1"/>
</dbReference>
<dbReference type="EMBL" id="BMSX01000021">
    <property type="protein sequence ID" value="GGR44930.1"/>
    <property type="molecule type" value="Genomic_DNA"/>
</dbReference>
<proteinExistence type="inferred from homology"/>
<dbReference type="InterPro" id="IPR013325">
    <property type="entry name" value="RNA_pol_sigma_r2"/>
</dbReference>
<reference evidence="9" key="1">
    <citation type="journal article" date="2014" name="Int. J. Syst. Evol. Microbiol.">
        <title>Complete genome sequence of Corynebacterium casei LMG S-19264T (=DSM 44701T), isolated from a smear-ripened cheese.</title>
        <authorList>
            <consortium name="US DOE Joint Genome Institute (JGI-PGF)"/>
            <person name="Walter F."/>
            <person name="Albersmeier A."/>
            <person name="Kalinowski J."/>
            <person name="Ruckert C."/>
        </authorList>
    </citation>
    <scope>NUCLEOTIDE SEQUENCE</scope>
    <source>
        <strain evidence="9">JCM 4346</strain>
    </source>
</reference>
<evidence type="ECO:0000313" key="10">
    <source>
        <dbReference type="Proteomes" id="UP000658320"/>
    </source>
</evidence>
<dbReference type="Proteomes" id="UP000658320">
    <property type="component" value="Unassembled WGS sequence"/>
</dbReference>
<dbReference type="Gene3D" id="1.10.10.10">
    <property type="entry name" value="Winged helix-like DNA-binding domain superfamily/Winged helix DNA-binding domain"/>
    <property type="match status" value="1"/>
</dbReference>
<dbReference type="InterPro" id="IPR036388">
    <property type="entry name" value="WH-like_DNA-bd_sf"/>
</dbReference>
<reference evidence="9" key="2">
    <citation type="submission" date="2020-09" db="EMBL/GenBank/DDBJ databases">
        <authorList>
            <person name="Sun Q."/>
            <person name="Ohkuma M."/>
        </authorList>
    </citation>
    <scope>NUCLEOTIDE SEQUENCE</scope>
    <source>
        <strain evidence="9">JCM 4346</strain>
    </source>
</reference>
<dbReference type="InterPro" id="IPR007627">
    <property type="entry name" value="RNA_pol_sigma70_r2"/>
</dbReference>
<evidence type="ECO:0000313" key="9">
    <source>
        <dbReference type="EMBL" id="GGR44930.1"/>
    </source>
</evidence>
<dbReference type="InterPro" id="IPR013324">
    <property type="entry name" value="RNA_pol_sigma_r3/r4-like"/>
</dbReference>
<comment type="similarity">
    <text evidence="1">Belongs to the sigma-70 factor family. ECF subfamily.</text>
</comment>
<dbReference type="SUPFAM" id="SSF88659">
    <property type="entry name" value="Sigma3 and sigma4 domains of RNA polymerase sigma factors"/>
    <property type="match status" value="1"/>
</dbReference>
<comment type="subunit">
    <text evidence="2">Interacts transiently with the RNA polymerase catalytic core formed by RpoA, RpoB, RpoC and RpoZ (2 alpha, 1 beta, 1 beta' and 1 omega subunit) to form the RNA polymerase holoenzyme that can initiate transcription.</text>
</comment>
<feature type="domain" description="RNA polymerase sigma-70 region 2" evidence="7">
    <location>
        <begin position="15"/>
        <end position="79"/>
    </location>
</feature>
<organism evidence="9 10">
    <name type="scientific">Streptomyces aurantiogriseus</name>
    <dbReference type="NCBI Taxonomy" id="66870"/>
    <lineage>
        <taxon>Bacteria</taxon>
        <taxon>Bacillati</taxon>
        <taxon>Actinomycetota</taxon>
        <taxon>Actinomycetes</taxon>
        <taxon>Kitasatosporales</taxon>
        <taxon>Streptomycetaceae</taxon>
        <taxon>Streptomyces</taxon>
    </lineage>
</organism>
<feature type="domain" description="RNA polymerase sigma factor 70 region 4 type 2" evidence="8">
    <location>
        <begin position="111"/>
        <end position="161"/>
    </location>
</feature>
<evidence type="ECO:0000256" key="2">
    <source>
        <dbReference type="ARBA" id="ARBA00011344"/>
    </source>
</evidence>
<feature type="compositionally biased region" description="Low complexity" evidence="6">
    <location>
        <begin position="90"/>
        <end position="100"/>
    </location>
</feature>
<dbReference type="GO" id="GO:0006352">
    <property type="term" value="P:DNA-templated transcription initiation"/>
    <property type="evidence" value="ECO:0007669"/>
    <property type="project" value="InterPro"/>
</dbReference>
<dbReference type="InterPro" id="IPR032710">
    <property type="entry name" value="NTF2-like_dom_sf"/>
</dbReference>
<evidence type="ECO:0000256" key="3">
    <source>
        <dbReference type="ARBA" id="ARBA00023015"/>
    </source>
</evidence>
<dbReference type="GO" id="GO:0000428">
    <property type="term" value="C:DNA-directed RNA polymerase complex"/>
    <property type="evidence" value="ECO:0007669"/>
    <property type="project" value="UniProtKB-KW"/>
</dbReference>
<dbReference type="NCBIfam" id="TIGR02937">
    <property type="entry name" value="sigma70-ECF"/>
    <property type="match status" value="1"/>
</dbReference>
<dbReference type="RefSeq" id="WP_189942219.1">
    <property type="nucleotide sequence ID" value="NZ_BMSX01000021.1"/>
</dbReference>
<evidence type="ECO:0000256" key="4">
    <source>
        <dbReference type="ARBA" id="ARBA00023082"/>
    </source>
</evidence>
<dbReference type="Gene3D" id="1.10.1740.10">
    <property type="match status" value="1"/>
</dbReference>
<comment type="caution">
    <text evidence="9">The sequence shown here is derived from an EMBL/GenBank/DDBJ whole genome shotgun (WGS) entry which is preliminary data.</text>
</comment>
<dbReference type="InterPro" id="IPR014284">
    <property type="entry name" value="RNA_pol_sigma-70_dom"/>
</dbReference>
<accession>A0A918FJV9</accession>
<dbReference type="SUPFAM" id="SSF88946">
    <property type="entry name" value="Sigma2 domain of RNA polymerase sigma factors"/>
    <property type="match status" value="1"/>
</dbReference>
<feature type="region of interest" description="Disordered" evidence="6">
    <location>
        <begin position="81"/>
        <end position="100"/>
    </location>
</feature>
<evidence type="ECO:0000256" key="1">
    <source>
        <dbReference type="ARBA" id="ARBA00010641"/>
    </source>
</evidence>
<evidence type="ECO:0000256" key="6">
    <source>
        <dbReference type="SAM" id="MobiDB-lite"/>
    </source>
</evidence>
<dbReference type="Pfam" id="PF04542">
    <property type="entry name" value="Sigma70_r2"/>
    <property type="match status" value="1"/>
</dbReference>
<dbReference type="AlphaFoldDB" id="A0A918FJV9"/>
<dbReference type="InterPro" id="IPR052704">
    <property type="entry name" value="ECF_Sigma-70_Domain"/>
</dbReference>
<keyword evidence="9" id="KW-0240">DNA-directed RNA polymerase</keyword>
<evidence type="ECO:0000259" key="7">
    <source>
        <dbReference type="Pfam" id="PF04542"/>
    </source>
</evidence>
<dbReference type="PANTHER" id="PTHR30173">
    <property type="entry name" value="SIGMA 19 FACTOR"/>
    <property type="match status" value="1"/>
</dbReference>
<keyword evidence="5" id="KW-0804">Transcription</keyword>
<evidence type="ECO:0000256" key="5">
    <source>
        <dbReference type="ARBA" id="ARBA00023163"/>
    </source>
</evidence>
<dbReference type="Pfam" id="PF08281">
    <property type="entry name" value="Sigma70_r4_2"/>
    <property type="match status" value="1"/>
</dbReference>
<name>A0A918FJV9_9ACTN</name>
<keyword evidence="3" id="KW-0805">Transcription regulation</keyword>
<dbReference type="InterPro" id="IPR013249">
    <property type="entry name" value="RNA_pol_sigma70_r4_t2"/>
</dbReference>
<dbReference type="GO" id="GO:0003677">
    <property type="term" value="F:DNA binding"/>
    <property type="evidence" value="ECO:0007669"/>
    <property type="project" value="InterPro"/>
</dbReference>
<keyword evidence="4" id="KW-0731">Sigma factor</keyword>
<dbReference type="GO" id="GO:0016987">
    <property type="term" value="F:sigma factor activity"/>
    <property type="evidence" value="ECO:0007669"/>
    <property type="project" value="UniProtKB-KW"/>
</dbReference>